<feature type="transmembrane region" description="Helical" evidence="2">
    <location>
        <begin position="90"/>
        <end position="109"/>
    </location>
</feature>
<protein>
    <submittedName>
        <fullName evidence="3">Uncharacterized protein</fullName>
    </submittedName>
</protein>
<feature type="transmembrane region" description="Helical" evidence="2">
    <location>
        <begin position="116"/>
        <end position="137"/>
    </location>
</feature>
<reference evidence="3" key="2">
    <citation type="submission" date="2024-10" db="UniProtKB">
        <authorList>
            <consortium name="EnsemblProtists"/>
        </authorList>
    </citation>
    <scope>IDENTIFICATION</scope>
</reference>
<proteinExistence type="predicted"/>
<dbReference type="GeneID" id="17263573"/>
<dbReference type="PaxDb" id="2903-EOD17423"/>
<keyword evidence="2" id="KW-0812">Transmembrane</keyword>
<evidence type="ECO:0000313" key="3">
    <source>
        <dbReference type="EnsemblProtists" id="EOD17423"/>
    </source>
</evidence>
<dbReference type="HOGENOM" id="CLU_058142_0_0_1"/>
<evidence type="ECO:0000256" key="2">
    <source>
        <dbReference type="SAM" id="Phobius"/>
    </source>
</evidence>
<reference evidence="4" key="1">
    <citation type="journal article" date="2013" name="Nature">
        <title>Pan genome of the phytoplankton Emiliania underpins its global distribution.</title>
        <authorList>
            <person name="Read B.A."/>
            <person name="Kegel J."/>
            <person name="Klute M.J."/>
            <person name="Kuo A."/>
            <person name="Lefebvre S.C."/>
            <person name="Maumus F."/>
            <person name="Mayer C."/>
            <person name="Miller J."/>
            <person name="Monier A."/>
            <person name="Salamov A."/>
            <person name="Young J."/>
            <person name="Aguilar M."/>
            <person name="Claverie J.M."/>
            <person name="Frickenhaus S."/>
            <person name="Gonzalez K."/>
            <person name="Herman E.K."/>
            <person name="Lin Y.C."/>
            <person name="Napier J."/>
            <person name="Ogata H."/>
            <person name="Sarno A.F."/>
            <person name="Shmutz J."/>
            <person name="Schroeder D."/>
            <person name="de Vargas C."/>
            <person name="Verret F."/>
            <person name="von Dassow P."/>
            <person name="Valentin K."/>
            <person name="Van de Peer Y."/>
            <person name="Wheeler G."/>
            <person name="Dacks J.B."/>
            <person name="Delwiche C.F."/>
            <person name="Dyhrman S.T."/>
            <person name="Glockner G."/>
            <person name="John U."/>
            <person name="Richards T."/>
            <person name="Worden A.Z."/>
            <person name="Zhang X."/>
            <person name="Grigoriev I.V."/>
            <person name="Allen A.E."/>
            <person name="Bidle K."/>
            <person name="Borodovsky M."/>
            <person name="Bowler C."/>
            <person name="Brownlee C."/>
            <person name="Cock J.M."/>
            <person name="Elias M."/>
            <person name="Gladyshev V.N."/>
            <person name="Groth M."/>
            <person name="Guda C."/>
            <person name="Hadaegh A."/>
            <person name="Iglesias-Rodriguez M.D."/>
            <person name="Jenkins J."/>
            <person name="Jones B.M."/>
            <person name="Lawson T."/>
            <person name="Leese F."/>
            <person name="Lindquist E."/>
            <person name="Lobanov A."/>
            <person name="Lomsadze A."/>
            <person name="Malik S.B."/>
            <person name="Marsh M.E."/>
            <person name="Mackinder L."/>
            <person name="Mock T."/>
            <person name="Mueller-Roeber B."/>
            <person name="Pagarete A."/>
            <person name="Parker M."/>
            <person name="Probert I."/>
            <person name="Quesneville H."/>
            <person name="Raines C."/>
            <person name="Rensing S.A."/>
            <person name="Riano-Pachon D.M."/>
            <person name="Richier S."/>
            <person name="Rokitta S."/>
            <person name="Shiraiwa Y."/>
            <person name="Soanes D.M."/>
            <person name="van der Giezen M."/>
            <person name="Wahlund T.M."/>
            <person name="Williams B."/>
            <person name="Wilson W."/>
            <person name="Wolfe G."/>
            <person name="Wurch L.L."/>
        </authorList>
    </citation>
    <scope>NUCLEOTIDE SEQUENCE</scope>
</reference>
<dbReference type="eggNOG" id="ENOG502S2PZ">
    <property type="taxonomic scope" value="Eukaryota"/>
</dbReference>
<feature type="compositionally biased region" description="Pro residues" evidence="1">
    <location>
        <begin position="22"/>
        <end position="38"/>
    </location>
</feature>
<evidence type="ECO:0000313" key="4">
    <source>
        <dbReference type="Proteomes" id="UP000013827"/>
    </source>
</evidence>
<dbReference type="KEGG" id="ehx:EMIHUDRAFT_436411"/>
<name>A0A0D3J1N8_EMIH1</name>
<dbReference type="EnsemblProtists" id="EOD17423">
    <property type="protein sequence ID" value="EOD17423"/>
    <property type="gene ID" value="EMIHUDRAFT_436411"/>
</dbReference>
<organism evidence="3 4">
    <name type="scientific">Emiliania huxleyi (strain CCMP1516)</name>
    <dbReference type="NCBI Taxonomy" id="280463"/>
    <lineage>
        <taxon>Eukaryota</taxon>
        <taxon>Haptista</taxon>
        <taxon>Haptophyta</taxon>
        <taxon>Prymnesiophyceae</taxon>
        <taxon>Isochrysidales</taxon>
        <taxon>Noelaerhabdaceae</taxon>
        <taxon>Emiliania</taxon>
    </lineage>
</organism>
<dbReference type="AlphaFoldDB" id="A0A0D3J1N8"/>
<dbReference type="RefSeq" id="XP_005769852.1">
    <property type="nucleotide sequence ID" value="XM_005769795.1"/>
</dbReference>
<sequence length="380" mass="41305">MAFLFGKLADRKKTDAPSPDITEPPSPPPPKPKPPPPGTLLTHEDRLDLLVSDISSRAPPKIAEAILKAAPVLTPVAVVLIKVLNVVGPVYIRLFSLIYAFLAALPYDLFQAAMGLGLCFFGGGYCASIAAAEAFYMTGWSTTRQQLQHIYEEAVAMSEAQTKDDAKDEDGDGVADVNQIPTSELLERKVRVAAGAVRDPQRLSAALGGLYVGWLSVQGVLRVQFAKTINLALSCSQFVEYYVCKLLLPLVAPLLSTEFRAWLPVGIKTGTKALFVYFAWKLQEVVSAAQSGLRGGLLFSRGVCAWLNRRGHKSFLGLSLEPDKTYLDEAVGYVLAALGFYVQWQFGFGIPFPFSLVMLPLDAVEWYVRWSVTSDGANGA</sequence>
<keyword evidence="4" id="KW-1185">Reference proteome</keyword>
<feature type="region of interest" description="Disordered" evidence="1">
    <location>
        <begin position="1"/>
        <end position="39"/>
    </location>
</feature>
<keyword evidence="2" id="KW-1133">Transmembrane helix</keyword>
<evidence type="ECO:0000256" key="1">
    <source>
        <dbReference type="SAM" id="MobiDB-lite"/>
    </source>
</evidence>
<accession>A0A0D3J1N8</accession>
<dbReference type="Proteomes" id="UP000013827">
    <property type="component" value="Unassembled WGS sequence"/>
</dbReference>
<dbReference type="OMA" id="WIAPMIN"/>
<keyword evidence="2" id="KW-0472">Membrane</keyword>